<name>A0A093Y3I5_TALMA</name>
<accession>A0A093Y3I5</accession>
<comment type="caution">
    <text evidence="1">The sequence shown here is derived from an EMBL/GenBank/DDBJ whole genome shotgun (WGS) entry which is preliminary data.</text>
</comment>
<dbReference type="HOGENOM" id="CLU_1603844_0_0_1"/>
<sequence length="166" mass="17819">MPIISCLRSSIVGRWNMLLLHILVFVYALRGIDAFILFPASSVVNYTQACGLALSTNVTACGAVVAAFNPNETYNQTTLETFCTLDCNAALVKWTQDVSSSCDGVTYVDDTGAILPLSAIPSLVSYNFNQTCLVSGSDYCNIVLRNLTASISDNSTTTVVCDDCFL</sequence>
<evidence type="ECO:0000313" key="1">
    <source>
        <dbReference type="EMBL" id="KFX52023.1"/>
    </source>
</evidence>
<proteinExistence type="predicted"/>
<gene>
    <name evidence="1" type="ORF">GQ26_0043550</name>
</gene>
<reference key="1">
    <citation type="journal article" date="2014" name="PLoS Genet.">
        <title>Signature Gene Expression Reveals Novel Clues to the Molecular Mechanisms of Dimorphic Transition in Penicillium marneffei.</title>
        <authorList>
            <person name="Yang E."/>
            <person name="Wang G."/>
            <person name="Cai J."/>
            <person name="Woo P.C."/>
            <person name="Lau S.K."/>
            <person name="Yuen K.-Y."/>
            <person name="Chow W.-N."/>
            <person name="Lin X."/>
        </authorList>
    </citation>
    <scope>NUCLEOTIDE SEQUENCE [LARGE SCALE GENOMIC DNA]</scope>
    <source>
        <strain>PM1</strain>
    </source>
</reference>
<protein>
    <submittedName>
        <fullName evidence="1">Uncharacterized protein</fullName>
    </submittedName>
</protein>
<reference evidence="1" key="2">
    <citation type="journal article" date="2014" name="PLoS Genet.">
        <title>Signature gene expression reveals novel clues to the molecular mechanisms of dimorphic transition in Penicillium marneffei.</title>
        <authorList>
            <person name="Yang E."/>
            <person name="Wang G."/>
            <person name="Cai J."/>
            <person name="Woo P.C."/>
            <person name="Lau S.K."/>
            <person name="Yuen K.-Y."/>
            <person name="Chow W.-N."/>
            <person name="Lin X."/>
        </authorList>
    </citation>
    <scope>NUCLEOTIDE SEQUENCE</scope>
    <source>
        <strain evidence="1">PM1</strain>
    </source>
</reference>
<dbReference type="AlphaFoldDB" id="A0A093Y3I5"/>
<organism evidence="1">
    <name type="scientific">Talaromyces marneffei PM1</name>
    <dbReference type="NCBI Taxonomy" id="1077442"/>
    <lineage>
        <taxon>Eukaryota</taxon>
        <taxon>Fungi</taxon>
        <taxon>Dikarya</taxon>
        <taxon>Ascomycota</taxon>
        <taxon>Pezizomycotina</taxon>
        <taxon>Eurotiomycetes</taxon>
        <taxon>Eurotiomycetidae</taxon>
        <taxon>Eurotiales</taxon>
        <taxon>Trichocomaceae</taxon>
        <taxon>Talaromyces</taxon>
        <taxon>Talaromyces sect. Talaromyces</taxon>
    </lineage>
</organism>
<dbReference type="eggNOG" id="ENOG502T2UY">
    <property type="taxonomic scope" value="Eukaryota"/>
</dbReference>
<dbReference type="EMBL" id="JPOX01000004">
    <property type="protein sequence ID" value="KFX52023.1"/>
    <property type="molecule type" value="Genomic_DNA"/>
</dbReference>